<reference evidence="2 3" key="1">
    <citation type="submission" date="2024-02" db="EMBL/GenBank/DDBJ databases">
        <title>High-quality chromosome-scale genome assembly of Pensacola bahiagrass (Paspalum notatum Flugge var. saurae).</title>
        <authorList>
            <person name="Vega J.M."/>
            <person name="Podio M."/>
            <person name="Orjuela J."/>
            <person name="Siena L.A."/>
            <person name="Pessino S.C."/>
            <person name="Combes M.C."/>
            <person name="Mariac C."/>
            <person name="Albertini E."/>
            <person name="Pupilli F."/>
            <person name="Ortiz J.P.A."/>
            <person name="Leblanc O."/>
        </authorList>
    </citation>
    <scope>NUCLEOTIDE SEQUENCE [LARGE SCALE GENOMIC DNA]</scope>
    <source>
        <strain evidence="2">R1</strain>
        <tissue evidence="2">Leaf</tissue>
    </source>
</reference>
<proteinExistence type="predicted"/>
<protein>
    <recommendedName>
        <fullName evidence="4">Serine-rich protein</fullName>
    </recommendedName>
</protein>
<sequence>MASASCSSSPAAAAAGVGRGLRSASAPGNNKKLMTCLCSPTSHPGSFRCSRHRNASSPGGSGGEAGPSRPGSSRAGANKGRSVRALLLQRISGPGGERRRRQGGDFQPRPSRLRLMNK</sequence>
<dbReference type="PANTHER" id="PTHR33132:SF136">
    <property type="entry name" value="OS02G0799600 PROTEIN"/>
    <property type="match status" value="1"/>
</dbReference>
<feature type="region of interest" description="Disordered" evidence="1">
    <location>
        <begin position="1"/>
        <end position="118"/>
    </location>
</feature>
<feature type="compositionally biased region" description="Low complexity" evidence="1">
    <location>
        <begin position="1"/>
        <end position="26"/>
    </location>
</feature>
<organism evidence="2 3">
    <name type="scientific">Paspalum notatum var. saurae</name>
    <dbReference type="NCBI Taxonomy" id="547442"/>
    <lineage>
        <taxon>Eukaryota</taxon>
        <taxon>Viridiplantae</taxon>
        <taxon>Streptophyta</taxon>
        <taxon>Embryophyta</taxon>
        <taxon>Tracheophyta</taxon>
        <taxon>Spermatophyta</taxon>
        <taxon>Magnoliopsida</taxon>
        <taxon>Liliopsida</taxon>
        <taxon>Poales</taxon>
        <taxon>Poaceae</taxon>
        <taxon>PACMAD clade</taxon>
        <taxon>Panicoideae</taxon>
        <taxon>Andropogonodae</taxon>
        <taxon>Paspaleae</taxon>
        <taxon>Paspalinae</taxon>
        <taxon>Paspalum</taxon>
    </lineage>
</organism>
<dbReference type="AlphaFoldDB" id="A0AAQ3THQ4"/>
<keyword evidence="3" id="KW-1185">Reference proteome</keyword>
<evidence type="ECO:0000256" key="1">
    <source>
        <dbReference type="SAM" id="MobiDB-lite"/>
    </source>
</evidence>
<gene>
    <name evidence="2" type="ORF">U9M48_021605</name>
</gene>
<dbReference type="PANTHER" id="PTHR33132">
    <property type="entry name" value="OSJNBB0118P14.9 PROTEIN"/>
    <property type="match status" value="1"/>
</dbReference>
<accession>A0AAQ3THQ4</accession>
<name>A0AAQ3THQ4_PASNO</name>
<dbReference type="EMBL" id="CP144749">
    <property type="protein sequence ID" value="WVZ73278.1"/>
    <property type="molecule type" value="Genomic_DNA"/>
</dbReference>
<evidence type="ECO:0008006" key="4">
    <source>
        <dbReference type="Google" id="ProtNLM"/>
    </source>
</evidence>
<evidence type="ECO:0000313" key="3">
    <source>
        <dbReference type="Proteomes" id="UP001341281"/>
    </source>
</evidence>
<dbReference type="Proteomes" id="UP001341281">
    <property type="component" value="Chromosome 05"/>
</dbReference>
<evidence type="ECO:0000313" key="2">
    <source>
        <dbReference type="EMBL" id="WVZ73278.1"/>
    </source>
</evidence>